<feature type="region of interest" description="Disordered" evidence="2">
    <location>
        <begin position="594"/>
        <end position="615"/>
    </location>
</feature>
<evidence type="ECO:0000259" key="3">
    <source>
        <dbReference type="PROSITE" id="PS50006"/>
    </source>
</evidence>
<dbReference type="PANTHER" id="PTHR36681">
    <property type="entry name" value="NUCLEAR GTPASE, GERMINAL CENTER-ASSOCIATED, TANDEM DUPLICATE 3"/>
    <property type="match status" value="1"/>
</dbReference>
<feature type="compositionally biased region" description="Polar residues" evidence="2">
    <location>
        <begin position="1909"/>
        <end position="1944"/>
    </location>
</feature>
<feature type="region of interest" description="Disordered" evidence="2">
    <location>
        <begin position="379"/>
        <end position="399"/>
    </location>
</feature>
<feature type="region of interest" description="Disordered" evidence="2">
    <location>
        <begin position="1909"/>
        <end position="2005"/>
    </location>
</feature>
<feature type="region of interest" description="Disordered" evidence="2">
    <location>
        <begin position="550"/>
        <end position="579"/>
    </location>
</feature>
<dbReference type="STRING" id="8496.A0A151NVI6"/>
<dbReference type="Gene3D" id="2.60.200.20">
    <property type="match status" value="1"/>
</dbReference>
<comment type="caution">
    <text evidence="4">The sequence shown here is derived from an EMBL/GenBank/DDBJ whole genome shotgun (WGS) entry which is preliminary data.</text>
</comment>
<dbReference type="eggNOG" id="ENOG502QU12">
    <property type="taxonomic scope" value="Eukaryota"/>
</dbReference>
<dbReference type="PROSITE" id="PS50006">
    <property type="entry name" value="FHA_DOMAIN"/>
    <property type="match status" value="1"/>
</dbReference>
<protein>
    <submittedName>
        <fullName evidence="4">Transcription factor 19</fullName>
    </submittedName>
</protein>
<reference evidence="4 5" key="1">
    <citation type="journal article" date="2012" name="Genome Biol.">
        <title>Sequencing three crocodilian genomes to illuminate the evolution of archosaurs and amniotes.</title>
        <authorList>
            <person name="St John J.A."/>
            <person name="Braun E.L."/>
            <person name="Isberg S.R."/>
            <person name="Miles L.G."/>
            <person name="Chong A.Y."/>
            <person name="Gongora J."/>
            <person name="Dalzell P."/>
            <person name="Moran C."/>
            <person name="Bed'hom B."/>
            <person name="Abzhanov A."/>
            <person name="Burgess S.C."/>
            <person name="Cooksey A.M."/>
            <person name="Castoe T.A."/>
            <person name="Crawford N.G."/>
            <person name="Densmore L.D."/>
            <person name="Drew J.C."/>
            <person name="Edwards S.V."/>
            <person name="Faircloth B.C."/>
            <person name="Fujita M.K."/>
            <person name="Greenwold M.J."/>
            <person name="Hoffmann F.G."/>
            <person name="Howard J.M."/>
            <person name="Iguchi T."/>
            <person name="Janes D.E."/>
            <person name="Khan S.Y."/>
            <person name="Kohno S."/>
            <person name="de Koning A.J."/>
            <person name="Lance S.L."/>
            <person name="McCarthy F.M."/>
            <person name="McCormack J.E."/>
            <person name="Merchant M.E."/>
            <person name="Peterson D.G."/>
            <person name="Pollock D.D."/>
            <person name="Pourmand N."/>
            <person name="Raney B.J."/>
            <person name="Roessler K.A."/>
            <person name="Sanford J.R."/>
            <person name="Sawyer R.H."/>
            <person name="Schmidt C.J."/>
            <person name="Triplett E.W."/>
            <person name="Tuberville T.D."/>
            <person name="Venegas-Anaya M."/>
            <person name="Howard J.T."/>
            <person name="Jarvis E.D."/>
            <person name="Guillette L.J.Jr."/>
            <person name="Glenn T.C."/>
            <person name="Green R.E."/>
            <person name="Ray D.A."/>
        </authorList>
    </citation>
    <scope>NUCLEOTIDE SEQUENCE [LARGE SCALE GENOMIC DNA]</scope>
    <source>
        <strain evidence="4">KSC_2009_1</strain>
    </source>
</reference>
<name>A0A151NVI6_ALLMI</name>
<sequence>MEIVNKNGPQVPAASFELQEMLLTVFNAAVGIYSQTSSAEGALLDLWQASQVLLAPRCARSGLLVLVSVSFSFLHPDSPRMQSRPAFSDMAPVHQGPSAGLEPCHLRRIGRNASVPGAADILHFYNAVTLIGRNRDVVDYFISCPTTNGGDYMSRIHARVIRTAGTYRLVDSSLTGVYVNDVRINGTVILQEGDTVIFGHPTGDGIWPGVQVRQPNSEFYFLFERCSCRTCDELQNSLPQVQSPLLTSAEVPQVFISSIGAENNLGLSVLPLASQTLPRSASAASESHVRCEPGGGRAPTSGSVPRAYKPSLAENRDTDEMEVEPSPCRVEDILETDASDSSGGEVLQVGLSDNTQELPDSFHPEHGDKVVPELRVPGAEHSALSSSGGSADSEEAMEMDDIKETTKSELSEASASGTPVQVTEVTNEARSHVLPVSDHENLMGKEGSMEEQEEPLLEQPRLDSEVHGSPCSTAALVELGTLEKKECLYVRSSSELALVETEGGESIAVSEVLEDVALGEDPGHSLPVNDLVDADGAACVEELGLLSGLDGSENATQEASVPFVPGTELSHDDLRPEMQSEPCKATLTSILKESSLVPNEREAEMQENGKSAEGKLEEAMSPEAPMDLSAGLPEDCQVQGDNCTVEEKRWQRKGQIHLFPVEKELGENADISRSFPAVEIPDTKNTDGDVELNSENRVEASSRRLHLDLQQQCTGHGQHEPGSEDLAAEKLHEGNMTAESWTARGLERGRQTELEAVESPVDVGLDKQGDIEIQLQQCEAVLDEISQVLGVVEGIDAEHMEKWREQIEKLRKDTKMPKTYIAVVGNTGAGKSSLLNALLDEEAVLPTSAMRACTAVVVEIARTSGKSPYEADVEFLSKEEWDSELKALLEDMKDKSGNLKKRCPDRKTEAGAAYSRVKAVYGMVAELPRLKEMQEVTQHLGTVKHISAEKATDFRTKIEKFIDSRTDSLRDMKGGEFWPIVKCVRIRVPDTDVLKTGAVLVDLPGVRDSNAARDSAAKEYLKNCNAVWVVANINRAVDDKTAKDMLSASLRRQLLMDGQFGSLAFICTKTDSCNVPEIIRDLDLRDETQPIEEAVGQLEEQRMQVEMEKETLYAQLQQEQRQGRDAETRTQTENDLRKQLLEREFRVSALQREKEAKLRAISLICVQARNKFSKQQICMDFNSGLQKMRRKAVCEEDEDEEEMEDEEFSTVDARDPREAGSRQRQLQVFTVSSTEYLKLHGKLLRDGQPQVFHDDEDTEIPALKSFAIHTALQHSMVATEKLIRSLSRVISQVVNYLTNQRAEDNSHRAQVQEIVQECLSQVPELLQKVVEDSVQDIERDFSLILSSLKKGTREAEEWCEDTVRHWGLPRIGYPYATYRAACVRQGVYGSVACGFIDFNELLAEPMYSAISTSWSDVFSVRLGESIKQFSRAMLDRLKYFFRDLKNKLQEKGRATEPVNAIQRQQREAAQAWLHNFILDQVDYISKRQRSISRVLIPEVQAGMRPVYAACRKVAGPGAFQVMKAQMQQHVHQQKETLFRGAAKKLEHQLLLLQEYIRASFECSVQELNKSLAMQFEPMLKPVQKNDGIIPDLVNICAEVKKICKMSSVDYVLPNPCQMETCLVSASPGKDLPARRQQQEDTDPPTFLGECKLIRIGTWSSSYPAPIQISAQEVTVALPESTPLALPFSSVYLCECSFYLYSLILHLSRECASNLCSRWGGRTSNPNPGNQETLVIVILDKPQDPLSFRRLMNRISAQHAGTSWFQELSLKEGRERLESLGVYCTVRELQYEEEEEDEEITGFPDSSLPSDQPAAITLAHQPGLAELSLFPYGRKRAGGDMQSQPERKHRVAVTEQSPEAELAGYRQLSQHIPGRLMTSATSATTSCPPSTSSEYGPEYYKGSMAFSRGASTSELPYSSNAGPRSESSLSPAATFSTGDISSSFQPPVPVKREREPFPVPGSAGVHVPAGRGVWGKWLDPNAPEDNSSAVDTKETGRNAPTAWSTD</sequence>
<dbReference type="PANTHER" id="PTHR36681:SF3">
    <property type="entry name" value="NUCLEAR GTPASE, GERMINAL CENTER-ASSOCIATED, TANDEM DUPLICATE 3"/>
    <property type="match status" value="1"/>
</dbReference>
<dbReference type="SUPFAM" id="SSF52540">
    <property type="entry name" value="P-loop containing nucleoside triphosphate hydrolases"/>
    <property type="match status" value="1"/>
</dbReference>
<dbReference type="InterPro" id="IPR027417">
    <property type="entry name" value="P-loop_NTPase"/>
</dbReference>
<dbReference type="InterPro" id="IPR008984">
    <property type="entry name" value="SMAD_FHA_dom_sf"/>
</dbReference>
<feature type="compositionally biased region" description="Acidic residues" evidence="2">
    <location>
        <begin position="1195"/>
        <end position="1209"/>
    </location>
</feature>
<feature type="compositionally biased region" description="Low complexity" evidence="2">
    <location>
        <begin position="379"/>
        <end position="391"/>
    </location>
</feature>
<feature type="domain" description="FHA" evidence="3">
    <location>
        <begin position="129"/>
        <end position="184"/>
    </location>
</feature>
<feature type="coiled-coil region" evidence="1">
    <location>
        <begin position="1091"/>
        <end position="1129"/>
    </location>
</feature>
<evidence type="ECO:0000313" key="5">
    <source>
        <dbReference type="Proteomes" id="UP000050525"/>
    </source>
</evidence>
<evidence type="ECO:0000256" key="2">
    <source>
        <dbReference type="SAM" id="MobiDB-lite"/>
    </source>
</evidence>
<feature type="compositionally biased region" description="Basic and acidic residues" evidence="2">
    <location>
        <begin position="569"/>
        <end position="578"/>
    </location>
</feature>
<dbReference type="InterPro" id="IPR000253">
    <property type="entry name" value="FHA_dom"/>
</dbReference>
<evidence type="ECO:0000313" key="4">
    <source>
        <dbReference type="EMBL" id="KYO40922.1"/>
    </source>
</evidence>
<dbReference type="InterPro" id="IPR045063">
    <property type="entry name" value="Dynamin_N"/>
</dbReference>
<feature type="region of interest" description="Disordered" evidence="2">
    <location>
        <begin position="1195"/>
        <end position="1219"/>
    </location>
</feature>
<dbReference type="Proteomes" id="UP000050525">
    <property type="component" value="Unassembled WGS sequence"/>
</dbReference>
<feature type="region of interest" description="Disordered" evidence="2">
    <location>
        <begin position="281"/>
        <end position="325"/>
    </location>
</feature>
<dbReference type="EMBL" id="AKHW03001808">
    <property type="protein sequence ID" value="KYO40922.1"/>
    <property type="molecule type" value="Genomic_DNA"/>
</dbReference>
<feature type="region of interest" description="Disordered" evidence="2">
    <location>
        <begin position="1836"/>
        <end position="1859"/>
    </location>
</feature>
<keyword evidence="1" id="KW-0175">Coiled coil</keyword>
<dbReference type="Pfam" id="PF00350">
    <property type="entry name" value="Dynamin_N"/>
    <property type="match status" value="1"/>
</dbReference>
<accession>A0A151NVI6</accession>
<keyword evidence="5" id="KW-1185">Reference proteome</keyword>
<gene>
    <name evidence="4" type="primary">TCF19</name>
    <name evidence="4" type="ORF">Y1Q_0023994</name>
</gene>
<evidence type="ECO:0000256" key="1">
    <source>
        <dbReference type="SAM" id="Coils"/>
    </source>
</evidence>
<proteinExistence type="predicted"/>
<dbReference type="Pfam" id="PF24564">
    <property type="entry name" value="DUF7605"/>
    <property type="match status" value="1"/>
</dbReference>
<dbReference type="SUPFAM" id="SSF49879">
    <property type="entry name" value="SMAD/FHA domain"/>
    <property type="match status" value="1"/>
</dbReference>
<dbReference type="InterPro" id="IPR056024">
    <property type="entry name" value="DUF7605"/>
</dbReference>
<organism evidence="4 5">
    <name type="scientific">Alligator mississippiensis</name>
    <name type="common">American alligator</name>
    <dbReference type="NCBI Taxonomy" id="8496"/>
    <lineage>
        <taxon>Eukaryota</taxon>
        <taxon>Metazoa</taxon>
        <taxon>Chordata</taxon>
        <taxon>Craniata</taxon>
        <taxon>Vertebrata</taxon>
        <taxon>Euteleostomi</taxon>
        <taxon>Archelosauria</taxon>
        <taxon>Archosauria</taxon>
        <taxon>Crocodylia</taxon>
        <taxon>Alligatoridae</taxon>
        <taxon>Alligatorinae</taxon>
        <taxon>Alligator</taxon>
    </lineage>
</organism>
<dbReference type="SMART" id="SM00240">
    <property type="entry name" value="FHA"/>
    <property type="match status" value="1"/>
</dbReference>
<dbReference type="Gene3D" id="3.40.50.300">
    <property type="entry name" value="P-loop containing nucleotide triphosphate hydrolases"/>
    <property type="match status" value="1"/>
</dbReference>